<dbReference type="OMA" id="GQFSYYK"/>
<reference evidence="3 4" key="1">
    <citation type="journal article" date="2011" name="Proc. Natl. Acad. Sci. U.S.A.">
        <title>Evolutionary erosion of yeast sex chromosomes by mating-type switching accidents.</title>
        <authorList>
            <person name="Gordon J.L."/>
            <person name="Armisen D."/>
            <person name="Proux-Wera E."/>
            <person name="Oheigeartaigh S.S."/>
            <person name="Byrne K.P."/>
            <person name="Wolfe K.H."/>
        </authorList>
    </citation>
    <scope>NUCLEOTIDE SEQUENCE [LARGE SCALE GENOMIC DNA]</scope>
    <source>
        <strain evidence="4">ATCC 76901 / BCRC 22586 / CBS 4309 / NBRC 1992 / NRRL Y-12630</strain>
    </source>
</reference>
<dbReference type="GO" id="GO:0005737">
    <property type="term" value="C:cytoplasm"/>
    <property type="evidence" value="ECO:0007669"/>
    <property type="project" value="EnsemblFungi"/>
</dbReference>
<organism evidence="3 4">
    <name type="scientific">Naumovozyma castellii</name>
    <name type="common">Yeast</name>
    <name type="synonym">Saccharomyces castellii</name>
    <dbReference type="NCBI Taxonomy" id="27288"/>
    <lineage>
        <taxon>Eukaryota</taxon>
        <taxon>Fungi</taxon>
        <taxon>Dikarya</taxon>
        <taxon>Ascomycota</taxon>
        <taxon>Saccharomycotina</taxon>
        <taxon>Saccharomycetes</taxon>
        <taxon>Saccharomycetales</taxon>
        <taxon>Saccharomycetaceae</taxon>
        <taxon>Naumovozyma</taxon>
    </lineage>
</organism>
<dbReference type="FunCoup" id="G0VJS8">
    <property type="interactions" value="215"/>
</dbReference>
<dbReference type="EMBL" id="HE576760">
    <property type="protein sequence ID" value="CCC71759.1"/>
    <property type="molecule type" value="Genomic_DNA"/>
</dbReference>
<sequence>MSLDKEHEVLVSSYLTGLHIPAAHHPHSPPTPKLIFPRKLNLPHKKHVLWCVLRRNQFSYYKDEQEREALYVVPGDMILNLKVQKEDGTLSLYSTDTTLTFRFLEHTTQEKWVKAIDEFMRCKRESEEAGSDSDDEKISMDDKDICENEEDRRRSEITVEESPGHDEEFYTTFDPSTKEHCIKKGTISVRVKRVRFNRKKWKLFRVELTNRWFKLYSLKSGALKRQIDLNKVVDCVEGPSLPSELDTAFVLITLNERVQLRPDTEQEMVDWIISLKSTILVREKLTGTH</sequence>
<gene>
    <name evidence="3" type="primary">NCAS0I00910</name>
    <name evidence="3" type="ordered locus">NCAS_0I00910</name>
</gene>
<protein>
    <recommendedName>
        <fullName evidence="2">PH domain-containing protein</fullName>
    </recommendedName>
</protein>
<dbReference type="InterPro" id="IPR001849">
    <property type="entry name" value="PH_domain"/>
</dbReference>
<dbReference type="SMART" id="SM00233">
    <property type="entry name" value="PH"/>
    <property type="match status" value="2"/>
</dbReference>
<dbReference type="InParanoid" id="G0VJS8"/>
<dbReference type="eggNOG" id="ENOG502S04D">
    <property type="taxonomic scope" value="Eukaryota"/>
</dbReference>
<dbReference type="InterPro" id="IPR011993">
    <property type="entry name" value="PH-like_dom_sf"/>
</dbReference>
<dbReference type="Proteomes" id="UP000001640">
    <property type="component" value="Chromosome 9"/>
</dbReference>
<feature type="compositionally biased region" description="Basic and acidic residues" evidence="1">
    <location>
        <begin position="136"/>
        <end position="161"/>
    </location>
</feature>
<dbReference type="KEGG" id="ncs:NCAS_0I00910"/>
<dbReference type="GO" id="GO:1902647">
    <property type="term" value="P:negative regulation of 1-phosphatidyl-1D-myo-inositol 4,5-bisphosphate biosynthetic process"/>
    <property type="evidence" value="ECO:0007669"/>
    <property type="project" value="EnsemblFungi"/>
</dbReference>
<dbReference type="PROSITE" id="PS50003">
    <property type="entry name" value="PH_DOMAIN"/>
    <property type="match status" value="1"/>
</dbReference>
<evidence type="ECO:0000313" key="4">
    <source>
        <dbReference type="Proteomes" id="UP000001640"/>
    </source>
</evidence>
<evidence type="ECO:0000313" key="3">
    <source>
        <dbReference type="EMBL" id="CCC71759.1"/>
    </source>
</evidence>
<feature type="region of interest" description="Disordered" evidence="1">
    <location>
        <begin position="126"/>
        <end position="161"/>
    </location>
</feature>
<dbReference type="HOGENOM" id="CLU_038624_0_0_1"/>
<evidence type="ECO:0000259" key="2">
    <source>
        <dbReference type="PROSITE" id="PS50003"/>
    </source>
</evidence>
<proteinExistence type="predicted"/>
<dbReference type="Gene3D" id="2.30.29.30">
    <property type="entry name" value="Pleckstrin-homology domain (PH domain)/Phosphotyrosine-binding domain (PTB)"/>
    <property type="match status" value="2"/>
</dbReference>
<dbReference type="GO" id="GO:0005886">
    <property type="term" value="C:plasma membrane"/>
    <property type="evidence" value="ECO:0007669"/>
    <property type="project" value="EnsemblFungi"/>
</dbReference>
<feature type="domain" description="PH" evidence="2">
    <location>
        <begin position="180"/>
        <end position="280"/>
    </location>
</feature>
<dbReference type="SUPFAM" id="SSF50729">
    <property type="entry name" value="PH domain-like"/>
    <property type="match status" value="2"/>
</dbReference>
<dbReference type="RefSeq" id="XP_003678104.1">
    <property type="nucleotide sequence ID" value="XM_003678056.1"/>
</dbReference>
<dbReference type="GeneID" id="96905449"/>
<keyword evidence="4" id="KW-1185">Reference proteome</keyword>
<dbReference type="OrthoDB" id="2157866at2759"/>
<name>G0VJS8_NAUCA</name>
<reference key="2">
    <citation type="submission" date="2011-08" db="EMBL/GenBank/DDBJ databases">
        <title>Genome sequence of Naumovozyma castellii.</title>
        <authorList>
            <person name="Gordon J.L."/>
            <person name="Armisen D."/>
            <person name="Proux-Wera E."/>
            <person name="OhEigeartaigh S.S."/>
            <person name="Byrne K.P."/>
            <person name="Wolfe K.H."/>
        </authorList>
    </citation>
    <scope>NUCLEOTIDE SEQUENCE</scope>
    <source>
        <strain>Type strain:CBS 4309</strain>
    </source>
</reference>
<accession>G0VJS8</accession>
<evidence type="ECO:0000256" key="1">
    <source>
        <dbReference type="SAM" id="MobiDB-lite"/>
    </source>
</evidence>
<dbReference type="STRING" id="1064592.G0VJS8"/>
<dbReference type="GO" id="GO:0005546">
    <property type="term" value="F:phosphatidylinositol-4,5-bisphosphate binding"/>
    <property type="evidence" value="ECO:0007669"/>
    <property type="project" value="EnsemblFungi"/>
</dbReference>
<dbReference type="AlphaFoldDB" id="G0VJS8"/>